<proteinExistence type="predicted"/>
<organism evidence="1 2">
    <name type="scientific">Brevibacterium marinum</name>
    <dbReference type="NCBI Taxonomy" id="418643"/>
    <lineage>
        <taxon>Bacteria</taxon>
        <taxon>Bacillati</taxon>
        <taxon>Actinomycetota</taxon>
        <taxon>Actinomycetes</taxon>
        <taxon>Micrococcales</taxon>
        <taxon>Brevibacteriaceae</taxon>
        <taxon>Brevibacterium</taxon>
    </lineage>
</organism>
<accession>A0A846RZD0</accession>
<dbReference type="Gene3D" id="2.40.10.120">
    <property type="match status" value="1"/>
</dbReference>
<dbReference type="Proteomes" id="UP000576792">
    <property type="component" value="Unassembled WGS sequence"/>
</dbReference>
<dbReference type="GO" id="GO:0004040">
    <property type="term" value="F:amidase activity"/>
    <property type="evidence" value="ECO:0007669"/>
    <property type="project" value="UniProtKB-EC"/>
</dbReference>
<evidence type="ECO:0000313" key="1">
    <source>
        <dbReference type="EMBL" id="NJC55321.1"/>
    </source>
</evidence>
<keyword evidence="1" id="KW-0378">Hydrolase</keyword>
<dbReference type="Pfam" id="PF03069">
    <property type="entry name" value="FmdA_AmdA"/>
    <property type="match status" value="1"/>
</dbReference>
<sequence length="243" mass="25893">MSEFNRATGPVEVADVTAGDWLLVDIERVSVGDHGVMAVSPGLGLLGDRVIEADSRIVPVRDGRAWVTDSLSVEIVPMVGVIGVAPGVGEVDTELPGTHGGNLDTRFVTTGNRILLQARHEGGLLSAGDLHAAQGDGELGGTGIEIAGEVQLSVRKVEYDGTLPAVEHPSSLSLLSSAKSISEAVRAGFDEAVELMARWHRLDWEEAYRLTSIVSHAEISQMVNPLQTARITIPRQWCALDFD</sequence>
<dbReference type="InterPro" id="IPR004304">
    <property type="entry name" value="FmdA_AmdA"/>
</dbReference>
<dbReference type="EC" id="3.5.1.4" evidence="1"/>
<gene>
    <name evidence="1" type="ORF">BKA07_000356</name>
</gene>
<dbReference type="Gene3D" id="2.60.120.580">
    <property type="entry name" value="Acetamidase/Formamidase-like domains"/>
    <property type="match status" value="1"/>
</dbReference>
<name>A0A846RZD0_9MICO</name>
<keyword evidence="2" id="KW-1185">Reference proteome</keyword>
<dbReference type="AlphaFoldDB" id="A0A846RZD0"/>
<dbReference type="Gene3D" id="3.10.28.20">
    <property type="entry name" value="Acetamidase/Formamidase-like domains"/>
    <property type="match status" value="1"/>
</dbReference>
<comment type="caution">
    <text evidence="1">The sequence shown here is derived from an EMBL/GenBank/DDBJ whole genome shotgun (WGS) entry which is preliminary data.</text>
</comment>
<dbReference type="PANTHER" id="PTHR31891:SF1">
    <property type="entry name" value="FORMAMIDASE C869.04-RELATED"/>
    <property type="match status" value="1"/>
</dbReference>
<dbReference type="EMBL" id="JAATJN010000001">
    <property type="protein sequence ID" value="NJC55321.1"/>
    <property type="molecule type" value="Genomic_DNA"/>
</dbReference>
<protein>
    <submittedName>
        <fullName evidence="1">Amidase</fullName>
        <ecNumber evidence="1">3.5.1.4</ecNumber>
    </submittedName>
</protein>
<dbReference type="SUPFAM" id="SSF141130">
    <property type="entry name" value="Acetamidase/Formamidase-like"/>
    <property type="match status" value="1"/>
</dbReference>
<reference evidence="1 2" key="1">
    <citation type="submission" date="2020-03" db="EMBL/GenBank/DDBJ databases">
        <title>Sequencing the genomes of 1000 actinobacteria strains.</title>
        <authorList>
            <person name="Klenk H.-P."/>
        </authorList>
    </citation>
    <scope>NUCLEOTIDE SEQUENCE [LARGE SCALE GENOMIC DNA]</scope>
    <source>
        <strain evidence="1 2">DSM 18964</strain>
    </source>
</reference>
<dbReference type="PANTHER" id="PTHR31891">
    <property type="entry name" value="FORMAMIDASE C869.04-RELATED"/>
    <property type="match status" value="1"/>
</dbReference>
<evidence type="ECO:0000313" key="2">
    <source>
        <dbReference type="Proteomes" id="UP000576792"/>
    </source>
</evidence>